<proteinExistence type="predicted"/>
<dbReference type="RefSeq" id="WP_205148281.1">
    <property type="nucleotide sequence ID" value="NZ_JACLYY010000011.1"/>
</dbReference>
<dbReference type="PROSITE" id="PS50887">
    <property type="entry name" value="GGDEF"/>
    <property type="match status" value="1"/>
</dbReference>
<dbReference type="InterPro" id="IPR050469">
    <property type="entry name" value="Diguanylate_Cyclase"/>
</dbReference>
<dbReference type="CDD" id="cd01949">
    <property type="entry name" value="GGDEF"/>
    <property type="match status" value="1"/>
</dbReference>
<dbReference type="SUPFAM" id="SSF55073">
    <property type="entry name" value="Nucleotide cyclase"/>
    <property type="match status" value="1"/>
</dbReference>
<dbReference type="Gene3D" id="3.30.70.270">
    <property type="match status" value="1"/>
</dbReference>
<accession>A0ABS2EAP6</accession>
<organism evidence="3 4">
    <name type="scientific">Faecalicatena fissicatena</name>
    <dbReference type="NCBI Taxonomy" id="290055"/>
    <lineage>
        <taxon>Bacteria</taxon>
        <taxon>Bacillati</taxon>
        <taxon>Bacillota</taxon>
        <taxon>Clostridia</taxon>
        <taxon>Lachnospirales</taxon>
        <taxon>Lachnospiraceae</taxon>
        <taxon>Faecalicatena</taxon>
    </lineage>
</organism>
<feature type="domain" description="GGDEF" evidence="2">
    <location>
        <begin position="103"/>
        <end position="235"/>
    </location>
</feature>
<feature type="transmembrane region" description="Helical" evidence="1">
    <location>
        <begin position="6"/>
        <end position="25"/>
    </location>
</feature>
<evidence type="ECO:0000256" key="1">
    <source>
        <dbReference type="SAM" id="Phobius"/>
    </source>
</evidence>
<evidence type="ECO:0000259" key="2">
    <source>
        <dbReference type="PROSITE" id="PS50887"/>
    </source>
</evidence>
<name>A0ABS2EAP6_9FIRM</name>
<feature type="transmembrane region" description="Helical" evidence="1">
    <location>
        <begin position="37"/>
        <end position="57"/>
    </location>
</feature>
<protein>
    <submittedName>
        <fullName evidence="3">GGDEF domain-containing protein</fullName>
    </submittedName>
</protein>
<evidence type="ECO:0000313" key="3">
    <source>
        <dbReference type="EMBL" id="MBM6738709.1"/>
    </source>
</evidence>
<reference evidence="3 4" key="1">
    <citation type="journal article" date="2021" name="Sci. Rep.">
        <title>The distribution of antibiotic resistance genes in chicken gut microbiota commensals.</title>
        <authorList>
            <person name="Juricova H."/>
            <person name="Matiasovicova J."/>
            <person name="Kubasova T."/>
            <person name="Cejkova D."/>
            <person name="Rychlik I."/>
        </authorList>
    </citation>
    <scope>NUCLEOTIDE SEQUENCE [LARGE SCALE GENOMIC DNA]</scope>
    <source>
        <strain evidence="3 4">An773</strain>
    </source>
</reference>
<keyword evidence="1" id="KW-0472">Membrane</keyword>
<comment type="caution">
    <text evidence="3">The sequence shown here is derived from an EMBL/GenBank/DDBJ whole genome shotgun (WGS) entry which is preliminary data.</text>
</comment>
<dbReference type="NCBIfam" id="TIGR00254">
    <property type="entry name" value="GGDEF"/>
    <property type="match status" value="1"/>
</dbReference>
<evidence type="ECO:0000313" key="4">
    <source>
        <dbReference type="Proteomes" id="UP000716906"/>
    </source>
</evidence>
<dbReference type="InterPro" id="IPR043128">
    <property type="entry name" value="Rev_trsase/Diguanyl_cyclase"/>
</dbReference>
<dbReference type="InterPro" id="IPR000160">
    <property type="entry name" value="GGDEF_dom"/>
</dbReference>
<dbReference type="EMBL" id="JACLYY010000011">
    <property type="protein sequence ID" value="MBM6738709.1"/>
    <property type="molecule type" value="Genomic_DNA"/>
</dbReference>
<keyword evidence="4" id="KW-1185">Reference proteome</keyword>
<dbReference type="Proteomes" id="UP000716906">
    <property type="component" value="Unassembled WGS sequence"/>
</dbReference>
<dbReference type="PANTHER" id="PTHR45138">
    <property type="entry name" value="REGULATORY COMPONENTS OF SENSORY TRANSDUCTION SYSTEM"/>
    <property type="match status" value="1"/>
</dbReference>
<dbReference type="InterPro" id="IPR029787">
    <property type="entry name" value="Nucleotide_cyclase"/>
</dbReference>
<dbReference type="Pfam" id="PF00990">
    <property type="entry name" value="GGDEF"/>
    <property type="match status" value="1"/>
</dbReference>
<dbReference type="PANTHER" id="PTHR45138:SF9">
    <property type="entry name" value="DIGUANYLATE CYCLASE DGCM-RELATED"/>
    <property type="match status" value="1"/>
</dbReference>
<dbReference type="SMART" id="SM00267">
    <property type="entry name" value="GGDEF"/>
    <property type="match status" value="1"/>
</dbReference>
<keyword evidence="1" id="KW-1133">Transmembrane helix</keyword>
<sequence length="238" mass="26850">MFILPLWLSYLLIFCFEALFVTLTLSYKMAFIAQYDIFASIVGIAFSFVIAHTILHLRARDFDLRLQYQQLSQRDALSDILNKKAFEDSVKAYLQKDISSLPHPCALLIFDIDNFKAVNDSLGHYAGDQLLSRIGNRLPELFRSTDIVGRFGGDEFVILLIGALTQDMLEKKCRSIHRQISEIELPGLSTHITCSIGCGISSGFIESYDELFRLADKALYTAKGMGKNCHCLLDTYPS</sequence>
<keyword evidence="1" id="KW-0812">Transmembrane</keyword>
<gene>
    <name evidence="3" type="ORF">H7U36_11470</name>
</gene>